<dbReference type="InterPro" id="IPR011009">
    <property type="entry name" value="Kinase-like_dom_sf"/>
</dbReference>
<sequence length="504" mass="57768">MLRALIHSAYTLLTPSVLYLLEIWGRLLHSFYTADICAPNTPEFNIPKIKNSEKGTLNTQNFPDATEDQVNEAKRTFIESLDLHAICDLASRYNNGKSCRVVSKKNGSFNVCFFVEFDHDGSKWTVRIPIEAAQNSAWEKLESEVATIRYLERNTKIPVPHVRAYGRDAKLSEAGLGTQMYLITDFIPGEPLDKKLLIKAEEKHRLKFYSQLIDILAELRKLEFSLIGSLIPTSEGSQGPVLGPVISMTATTLQLPPTTVFTSARQYMKYQFSLVSALFLPPVADHTINEVKKEVFALHGMMPLFDQFIDPDLDYGPFVLSHLDLRSCNIIVDKSLQIQGIIDWEFTSTIPLQLFTPPSWITGHDLVETNKQMHVEFYGILLEKSKTSDFCEKLRREWYNKVDAVKSEICQTDVAFYFAHILRRPTDTTDIFCDFFAQKDSDKHLDDMISDFFSKHQTLASEVQHRAEQCERYTLYLKENGLYETEEDRLIAQSKALKDKWGWS</sequence>
<gene>
    <name evidence="2" type="ORF">H0G86_011866</name>
</gene>
<evidence type="ECO:0000313" key="2">
    <source>
        <dbReference type="EMBL" id="QYT04964.1"/>
    </source>
</evidence>
<keyword evidence="3" id="KW-1185">Reference proteome</keyword>
<dbReference type="InterPro" id="IPR051678">
    <property type="entry name" value="AGP_Transferase"/>
</dbReference>
<name>A0A8G0LME8_9HYPO</name>
<dbReference type="Pfam" id="PF01636">
    <property type="entry name" value="APH"/>
    <property type="match status" value="1"/>
</dbReference>
<reference evidence="2 3" key="1">
    <citation type="journal article" date="2021" name="BMC Genomics">
        <title>Telomere-to-telomere genome assembly of asparaginase-producing Trichoderma simmonsii.</title>
        <authorList>
            <person name="Chung D."/>
            <person name="Kwon Y.M."/>
            <person name="Yang Y."/>
        </authorList>
    </citation>
    <scope>NUCLEOTIDE SEQUENCE [LARGE SCALE GENOMIC DNA]</scope>
    <source>
        <strain evidence="2 3">GH-Sj1</strain>
    </source>
</reference>
<organism evidence="2 3">
    <name type="scientific">Trichoderma simmonsii</name>
    <dbReference type="NCBI Taxonomy" id="1491479"/>
    <lineage>
        <taxon>Eukaryota</taxon>
        <taxon>Fungi</taxon>
        <taxon>Dikarya</taxon>
        <taxon>Ascomycota</taxon>
        <taxon>Pezizomycotina</taxon>
        <taxon>Sordariomycetes</taxon>
        <taxon>Hypocreomycetidae</taxon>
        <taxon>Hypocreales</taxon>
        <taxon>Hypocreaceae</taxon>
        <taxon>Trichoderma</taxon>
    </lineage>
</organism>
<evidence type="ECO:0000313" key="3">
    <source>
        <dbReference type="Proteomes" id="UP000826661"/>
    </source>
</evidence>
<dbReference type="EMBL" id="CP075870">
    <property type="protein sequence ID" value="QYT04964.1"/>
    <property type="molecule type" value="Genomic_DNA"/>
</dbReference>
<proteinExistence type="predicted"/>
<accession>A0A8G0LME8</accession>
<dbReference type="PANTHER" id="PTHR21310:SF37">
    <property type="entry name" value="AMINOGLYCOSIDE PHOSPHOTRANSFERASE DOMAIN-CONTAINING PROTEIN"/>
    <property type="match status" value="1"/>
</dbReference>
<protein>
    <submittedName>
        <fullName evidence="2">APH domain-containing protein</fullName>
    </submittedName>
</protein>
<dbReference type="InterPro" id="IPR002575">
    <property type="entry name" value="Aminoglycoside_PTrfase"/>
</dbReference>
<evidence type="ECO:0000259" key="1">
    <source>
        <dbReference type="Pfam" id="PF01636"/>
    </source>
</evidence>
<dbReference type="PANTHER" id="PTHR21310">
    <property type="entry name" value="AMINOGLYCOSIDE PHOSPHOTRANSFERASE-RELATED-RELATED"/>
    <property type="match status" value="1"/>
</dbReference>
<dbReference type="Proteomes" id="UP000826661">
    <property type="component" value="Chromosome VII"/>
</dbReference>
<feature type="domain" description="Aminoglycoside phosphotransferase" evidence="1">
    <location>
        <begin position="113"/>
        <end position="349"/>
    </location>
</feature>
<dbReference type="SUPFAM" id="SSF56112">
    <property type="entry name" value="Protein kinase-like (PK-like)"/>
    <property type="match status" value="1"/>
</dbReference>
<dbReference type="Gene3D" id="3.30.200.20">
    <property type="entry name" value="Phosphorylase Kinase, domain 1"/>
    <property type="match status" value="1"/>
</dbReference>
<dbReference type="AlphaFoldDB" id="A0A8G0LME8"/>